<dbReference type="GO" id="GO:0071555">
    <property type="term" value="P:cell wall organization"/>
    <property type="evidence" value="ECO:0007669"/>
    <property type="project" value="UniProtKB-KW"/>
</dbReference>
<protein>
    <submittedName>
        <fullName evidence="9">Acetyltransferase (GNAT) domain-containing protein</fullName>
    </submittedName>
</protein>
<evidence type="ECO:0000256" key="1">
    <source>
        <dbReference type="ARBA" id="ARBA00009943"/>
    </source>
</evidence>
<dbReference type="PANTHER" id="PTHR36174:SF1">
    <property type="entry name" value="LIPID II:GLYCINE GLYCYLTRANSFERASE"/>
    <property type="match status" value="1"/>
</dbReference>
<evidence type="ECO:0000256" key="6">
    <source>
        <dbReference type="ARBA" id="ARBA00023316"/>
    </source>
</evidence>
<dbReference type="Proteomes" id="UP000199696">
    <property type="component" value="Unassembled WGS sequence"/>
</dbReference>
<dbReference type="OrthoDB" id="9785911at2"/>
<dbReference type="InterPro" id="IPR016181">
    <property type="entry name" value="Acyl_CoA_acyltransferase"/>
</dbReference>
<keyword evidence="10" id="KW-1185">Reference proteome</keyword>
<dbReference type="Gene3D" id="3.40.630.30">
    <property type="match status" value="1"/>
</dbReference>
<evidence type="ECO:0000256" key="2">
    <source>
        <dbReference type="ARBA" id="ARBA00022679"/>
    </source>
</evidence>
<keyword evidence="4" id="KW-0573">Peptidoglycan synthesis</keyword>
<dbReference type="InterPro" id="IPR038740">
    <property type="entry name" value="BioF2-like_GNAT_dom"/>
</dbReference>
<dbReference type="GO" id="GO:0008360">
    <property type="term" value="P:regulation of cell shape"/>
    <property type="evidence" value="ECO:0007669"/>
    <property type="project" value="UniProtKB-KW"/>
</dbReference>
<comment type="similarity">
    <text evidence="1">Belongs to the FemABX family.</text>
</comment>
<evidence type="ECO:0000313" key="10">
    <source>
        <dbReference type="Proteomes" id="UP000199696"/>
    </source>
</evidence>
<feature type="region of interest" description="Disordered" evidence="7">
    <location>
        <begin position="342"/>
        <end position="361"/>
    </location>
</feature>
<evidence type="ECO:0000256" key="7">
    <source>
        <dbReference type="SAM" id="MobiDB-lite"/>
    </source>
</evidence>
<dbReference type="STRING" id="227316.GA0070604_1779"/>
<keyword evidence="5" id="KW-0012">Acyltransferase</keyword>
<dbReference type="InterPro" id="IPR003447">
    <property type="entry name" value="FEMABX"/>
</dbReference>
<evidence type="ECO:0000256" key="4">
    <source>
        <dbReference type="ARBA" id="ARBA00022984"/>
    </source>
</evidence>
<name>A0A1C6U429_9ACTN</name>
<organism evidence="9 10">
    <name type="scientific">Micromonospora eburnea</name>
    <dbReference type="NCBI Taxonomy" id="227316"/>
    <lineage>
        <taxon>Bacteria</taxon>
        <taxon>Bacillati</taxon>
        <taxon>Actinomycetota</taxon>
        <taxon>Actinomycetes</taxon>
        <taxon>Micromonosporales</taxon>
        <taxon>Micromonosporaceae</taxon>
        <taxon>Micromonospora</taxon>
    </lineage>
</organism>
<reference evidence="10" key="1">
    <citation type="submission" date="2016-06" db="EMBL/GenBank/DDBJ databases">
        <authorList>
            <person name="Varghese N."/>
            <person name="Submissions Spin"/>
        </authorList>
    </citation>
    <scope>NUCLEOTIDE SEQUENCE [LARGE SCALE GENOMIC DNA]</scope>
    <source>
        <strain evidence="10">DSM 44814</strain>
    </source>
</reference>
<keyword evidence="6" id="KW-0961">Cell wall biogenesis/degradation</keyword>
<dbReference type="RefSeq" id="WP_091117154.1">
    <property type="nucleotide sequence ID" value="NZ_FMHY01000002.1"/>
</dbReference>
<dbReference type="PANTHER" id="PTHR36174">
    <property type="entry name" value="LIPID II:GLYCINE GLYCYLTRANSFERASE"/>
    <property type="match status" value="1"/>
</dbReference>
<dbReference type="AlphaFoldDB" id="A0A1C6U429"/>
<dbReference type="GO" id="GO:0009252">
    <property type="term" value="P:peptidoglycan biosynthetic process"/>
    <property type="evidence" value="ECO:0007669"/>
    <property type="project" value="UniProtKB-KW"/>
</dbReference>
<dbReference type="GO" id="GO:0016755">
    <property type="term" value="F:aminoacyltransferase activity"/>
    <property type="evidence" value="ECO:0007669"/>
    <property type="project" value="InterPro"/>
</dbReference>
<gene>
    <name evidence="9" type="ORF">GA0070604_1779</name>
</gene>
<sequence>MEFLELDNPTGPARYPDVYFTPGYGAAAAAADAAVWRLAYAPEGMLVPYLVRSVDDEVHDAASPYGYSGIHLAADRPPDELARCWSQAVERWRDEGLVSLFLRFSPMDPASVAAVRALRLVPMVRRPDTLTVAVDRTPDEIWNGMAGRARTAIRKARRVGLEAAVRTVQSTDLDVGSPFRHLYEQTMKRVGSAPSYFFPDRYYRLLHDGLGRSLLTCEVRDPHGSVVAASLLMRHADLLHYHLAGSDPAAGRDGANSLLLWTVLSWAAEHGCARVHLGGGVRADDGLFRFKCSFGGTRTEFWTGALVLDRKRYDDLVARHAARLRLSTGDLLRTGFFPAYRQELPPGPGAAGADDRRRQPA</sequence>
<keyword evidence="3" id="KW-0133">Cell shape</keyword>
<accession>A0A1C6U429</accession>
<dbReference type="InterPro" id="IPR050644">
    <property type="entry name" value="PG_Glycine_Bridge_Synth"/>
</dbReference>
<dbReference type="Pfam" id="PF13480">
    <property type="entry name" value="Acetyltransf_6"/>
    <property type="match status" value="1"/>
</dbReference>
<proteinExistence type="inferred from homology"/>
<feature type="domain" description="BioF2-like acetyltransferase" evidence="8">
    <location>
        <begin position="149"/>
        <end position="281"/>
    </location>
</feature>
<evidence type="ECO:0000259" key="8">
    <source>
        <dbReference type="Pfam" id="PF13480"/>
    </source>
</evidence>
<dbReference type="PROSITE" id="PS51191">
    <property type="entry name" value="FEMABX"/>
    <property type="match status" value="1"/>
</dbReference>
<keyword evidence="2 9" id="KW-0808">Transferase</keyword>
<dbReference type="EMBL" id="FMHY01000002">
    <property type="protein sequence ID" value="SCL48806.1"/>
    <property type="molecule type" value="Genomic_DNA"/>
</dbReference>
<evidence type="ECO:0000256" key="5">
    <source>
        <dbReference type="ARBA" id="ARBA00023315"/>
    </source>
</evidence>
<evidence type="ECO:0000313" key="9">
    <source>
        <dbReference type="EMBL" id="SCL48806.1"/>
    </source>
</evidence>
<dbReference type="SUPFAM" id="SSF55729">
    <property type="entry name" value="Acyl-CoA N-acyltransferases (Nat)"/>
    <property type="match status" value="1"/>
</dbReference>
<evidence type="ECO:0000256" key="3">
    <source>
        <dbReference type="ARBA" id="ARBA00022960"/>
    </source>
</evidence>